<dbReference type="InterPro" id="IPR040690">
    <property type="entry name" value="FtsX_ECD"/>
</dbReference>
<evidence type="ECO:0000259" key="3">
    <source>
        <dbReference type="Pfam" id="PF18075"/>
    </source>
</evidence>
<evidence type="ECO:0000313" key="4">
    <source>
        <dbReference type="EMBL" id="MFC6017049.1"/>
    </source>
</evidence>
<comment type="caution">
    <text evidence="4">The sequence shown here is derived from an EMBL/GenBank/DDBJ whole genome shotgun (WGS) entry which is preliminary data.</text>
</comment>
<dbReference type="Proteomes" id="UP001596203">
    <property type="component" value="Unassembled WGS sequence"/>
</dbReference>
<dbReference type="Gene3D" id="3.30.70.3040">
    <property type="match status" value="1"/>
</dbReference>
<evidence type="ECO:0000256" key="2">
    <source>
        <dbReference type="SAM" id="Phobius"/>
    </source>
</evidence>
<keyword evidence="5" id="KW-1185">Reference proteome</keyword>
<name>A0ABW1K7Q2_9ACTN</name>
<dbReference type="RefSeq" id="WP_377421032.1">
    <property type="nucleotide sequence ID" value="NZ_JBHSPR010000010.1"/>
</dbReference>
<evidence type="ECO:0000256" key="1">
    <source>
        <dbReference type="SAM" id="MobiDB-lite"/>
    </source>
</evidence>
<sequence>MSDPAPAPPTATPSAADSPPARSVPGRYWAVLAAVAAAAMLVGAAIATTVLLVVVQVGQPEQRYEVGVILDLDVTAEQKSTIEAALAALRPVDGIRLQSREETWEKFKEQYKDQPDLLNSAQPGSMPESFRLRSTGKTFDCGALAPVRKLSGVDEITVFQLPADGRPGAIVDCS</sequence>
<reference evidence="5" key="1">
    <citation type="journal article" date="2019" name="Int. J. Syst. Evol. Microbiol.">
        <title>The Global Catalogue of Microorganisms (GCM) 10K type strain sequencing project: providing services to taxonomists for standard genome sequencing and annotation.</title>
        <authorList>
            <consortium name="The Broad Institute Genomics Platform"/>
            <consortium name="The Broad Institute Genome Sequencing Center for Infectious Disease"/>
            <person name="Wu L."/>
            <person name="Ma J."/>
        </authorList>
    </citation>
    <scope>NUCLEOTIDE SEQUENCE [LARGE SCALE GENOMIC DNA]</scope>
    <source>
        <strain evidence="5">ZS-35-S2</strain>
    </source>
</reference>
<dbReference type="EMBL" id="JBHSPR010000010">
    <property type="protein sequence ID" value="MFC6017049.1"/>
    <property type="molecule type" value="Genomic_DNA"/>
</dbReference>
<gene>
    <name evidence="4" type="ORF">ACFP2T_12645</name>
</gene>
<dbReference type="Pfam" id="PF18075">
    <property type="entry name" value="FtsX_ECD"/>
    <property type="match status" value="1"/>
</dbReference>
<accession>A0ABW1K7Q2</accession>
<feature type="domain" description="FtsX extracellular" evidence="3">
    <location>
        <begin position="65"/>
        <end position="156"/>
    </location>
</feature>
<keyword evidence="2" id="KW-0472">Membrane</keyword>
<organism evidence="4 5">
    <name type="scientific">Plantactinospora solaniradicis</name>
    <dbReference type="NCBI Taxonomy" id="1723736"/>
    <lineage>
        <taxon>Bacteria</taxon>
        <taxon>Bacillati</taxon>
        <taxon>Actinomycetota</taxon>
        <taxon>Actinomycetes</taxon>
        <taxon>Micromonosporales</taxon>
        <taxon>Micromonosporaceae</taxon>
        <taxon>Plantactinospora</taxon>
    </lineage>
</organism>
<feature type="transmembrane region" description="Helical" evidence="2">
    <location>
        <begin position="28"/>
        <end position="55"/>
    </location>
</feature>
<feature type="compositionally biased region" description="Low complexity" evidence="1">
    <location>
        <begin position="12"/>
        <end position="21"/>
    </location>
</feature>
<protein>
    <submittedName>
        <fullName evidence="4">Permease-like cell division protein FtsX</fullName>
    </submittedName>
</protein>
<proteinExistence type="predicted"/>
<evidence type="ECO:0000313" key="5">
    <source>
        <dbReference type="Proteomes" id="UP001596203"/>
    </source>
</evidence>
<feature type="compositionally biased region" description="Pro residues" evidence="1">
    <location>
        <begin position="1"/>
        <end position="11"/>
    </location>
</feature>
<feature type="region of interest" description="Disordered" evidence="1">
    <location>
        <begin position="1"/>
        <end position="21"/>
    </location>
</feature>
<keyword evidence="2" id="KW-0812">Transmembrane</keyword>
<keyword evidence="2" id="KW-1133">Transmembrane helix</keyword>